<dbReference type="InterPro" id="IPR004358">
    <property type="entry name" value="Sig_transdc_His_kin-like_C"/>
</dbReference>
<evidence type="ECO:0000313" key="16">
    <source>
        <dbReference type="Proteomes" id="UP000886817"/>
    </source>
</evidence>
<dbReference type="InterPro" id="IPR035965">
    <property type="entry name" value="PAS-like_dom_sf"/>
</dbReference>
<keyword evidence="11 13" id="KW-0472">Membrane</keyword>
<gene>
    <name evidence="15" type="ORF">IAA45_04970</name>
</gene>
<keyword evidence="7" id="KW-0547">Nucleotide-binding</keyword>
<evidence type="ECO:0000256" key="9">
    <source>
        <dbReference type="ARBA" id="ARBA00022840"/>
    </source>
</evidence>
<dbReference type="Pfam" id="PF00512">
    <property type="entry name" value="HisKA"/>
    <property type="match status" value="1"/>
</dbReference>
<sequence>MRERILKSMTVFIAASILLTFVFVMLLMYRQEDAQMRERVRDEAGYIQMALESTGEDYLENGVADVTDSRITLIDVSGTVLYDSEEDADSMDNHWDRPEVADARENGIGESTRLSATLGETTYYYAVELENGNVLRVAKTTDSVFADIRNFIAPLGLVFVIIMIPAILLAKKQTEHLVEPVNKLNLEQPLENNIYEELSPLLHRISKQNEQIAEQMKELKNREEEYQAITENMKDGLVVTNRSVILSINRCAANLFHLKKEDCLRKNILVLGRNLQIKACLERALEGQSNHAMVTLNGLSYQVLGNPVRVDGIIQGAVLFLLDMTEKEETERIRREFSANVSHELKTPLMSIMGYAELMMNHMVRPQDQDEFSGRIYKEAKRLSTLVEDIIKLSRLDEGQVEDFHETVDLWSLAKDVRDHLSAQAKSLHLRFSLEGDPVIVEGNTRILYEILYNLCDNAMKYNRSGGEVIVHMHDVEGNAEVIVEDTGIGIAQEEQDRIFERFYRVDKSRSRQVNGTGLGLSIVKHGVQLHKGRIELESELGKGTKIKVILPGVEAVETIA</sequence>
<dbReference type="GO" id="GO:0000155">
    <property type="term" value="F:phosphorelay sensor kinase activity"/>
    <property type="evidence" value="ECO:0007669"/>
    <property type="project" value="InterPro"/>
</dbReference>
<dbReference type="GO" id="GO:0005524">
    <property type="term" value="F:ATP binding"/>
    <property type="evidence" value="ECO:0007669"/>
    <property type="project" value="UniProtKB-KW"/>
</dbReference>
<evidence type="ECO:0000256" key="12">
    <source>
        <dbReference type="SAM" id="Coils"/>
    </source>
</evidence>
<keyword evidence="10" id="KW-0902">Two-component regulatory system</keyword>
<dbReference type="FunFam" id="3.30.565.10:FF:000006">
    <property type="entry name" value="Sensor histidine kinase WalK"/>
    <property type="match status" value="1"/>
</dbReference>
<protein>
    <recommendedName>
        <fullName evidence="3">histidine kinase</fullName>
        <ecNumber evidence="3">2.7.13.3</ecNumber>
    </recommendedName>
</protein>
<dbReference type="Gene3D" id="3.30.565.10">
    <property type="entry name" value="Histidine kinase-like ATPase, C-terminal domain"/>
    <property type="match status" value="1"/>
</dbReference>
<keyword evidence="8" id="KW-0418">Kinase</keyword>
<reference evidence="15" key="2">
    <citation type="submission" date="2021-04" db="EMBL/GenBank/DDBJ databases">
        <authorList>
            <person name="Gilroy R."/>
        </authorList>
    </citation>
    <scope>NUCLEOTIDE SEQUENCE</scope>
    <source>
        <strain evidence="15">ChiSjej1B19-8411</strain>
    </source>
</reference>
<evidence type="ECO:0000256" key="2">
    <source>
        <dbReference type="ARBA" id="ARBA00004236"/>
    </source>
</evidence>
<keyword evidence="9" id="KW-0067">ATP-binding</keyword>
<dbReference type="Gene3D" id="1.10.287.130">
    <property type="match status" value="1"/>
</dbReference>
<keyword evidence="4" id="KW-1003">Cell membrane</keyword>
<evidence type="ECO:0000256" key="1">
    <source>
        <dbReference type="ARBA" id="ARBA00000085"/>
    </source>
</evidence>
<dbReference type="SMART" id="SM00387">
    <property type="entry name" value="HATPase_c"/>
    <property type="match status" value="1"/>
</dbReference>
<keyword evidence="13" id="KW-1133">Transmembrane helix</keyword>
<comment type="catalytic activity">
    <reaction evidence="1">
        <text>ATP + protein L-histidine = ADP + protein N-phospho-L-histidine.</text>
        <dbReference type="EC" id="2.7.13.3"/>
    </reaction>
</comment>
<dbReference type="CDD" id="cd00082">
    <property type="entry name" value="HisKA"/>
    <property type="match status" value="1"/>
</dbReference>
<dbReference type="InterPro" id="IPR003594">
    <property type="entry name" value="HATPase_dom"/>
</dbReference>
<evidence type="ECO:0000256" key="5">
    <source>
        <dbReference type="ARBA" id="ARBA00022553"/>
    </source>
</evidence>
<dbReference type="Gene3D" id="3.30.450.20">
    <property type="entry name" value="PAS domain"/>
    <property type="match status" value="1"/>
</dbReference>
<keyword evidence="5" id="KW-0597">Phosphoprotein</keyword>
<dbReference type="GO" id="GO:0016036">
    <property type="term" value="P:cellular response to phosphate starvation"/>
    <property type="evidence" value="ECO:0007669"/>
    <property type="project" value="TreeGrafter"/>
</dbReference>
<dbReference type="InterPro" id="IPR050351">
    <property type="entry name" value="BphY/WalK/GraS-like"/>
</dbReference>
<feature type="coiled-coil region" evidence="12">
    <location>
        <begin position="202"/>
        <end position="232"/>
    </location>
</feature>
<reference evidence="15" key="1">
    <citation type="journal article" date="2021" name="PeerJ">
        <title>Extensive microbial diversity within the chicken gut microbiome revealed by metagenomics and culture.</title>
        <authorList>
            <person name="Gilroy R."/>
            <person name="Ravi A."/>
            <person name="Getino M."/>
            <person name="Pursley I."/>
            <person name="Horton D.L."/>
            <person name="Alikhan N.F."/>
            <person name="Baker D."/>
            <person name="Gharbi K."/>
            <person name="Hall N."/>
            <person name="Watson M."/>
            <person name="Adriaenssens E.M."/>
            <person name="Foster-Nyarko E."/>
            <person name="Jarju S."/>
            <person name="Secka A."/>
            <person name="Antonio M."/>
            <person name="Oren A."/>
            <person name="Chaudhuri R.R."/>
            <person name="La Ragione R."/>
            <person name="Hildebrand F."/>
            <person name="Pallen M.J."/>
        </authorList>
    </citation>
    <scope>NUCLEOTIDE SEQUENCE</scope>
    <source>
        <strain evidence="15">ChiSjej1B19-8411</strain>
    </source>
</reference>
<dbReference type="Pfam" id="PF02518">
    <property type="entry name" value="HATPase_c"/>
    <property type="match status" value="1"/>
</dbReference>
<evidence type="ECO:0000256" key="6">
    <source>
        <dbReference type="ARBA" id="ARBA00022679"/>
    </source>
</evidence>
<feature type="domain" description="Histidine kinase" evidence="14">
    <location>
        <begin position="340"/>
        <end position="555"/>
    </location>
</feature>
<evidence type="ECO:0000256" key="3">
    <source>
        <dbReference type="ARBA" id="ARBA00012438"/>
    </source>
</evidence>
<evidence type="ECO:0000256" key="4">
    <source>
        <dbReference type="ARBA" id="ARBA00022475"/>
    </source>
</evidence>
<comment type="subcellular location">
    <subcellularLocation>
        <location evidence="2">Cell membrane</location>
    </subcellularLocation>
</comment>
<dbReference type="PANTHER" id="PTHR45453">
    <property type="entry name" value="PHOSPHATE REGULON SENSOR PROTEIN PHOR"/>
    <property type="match status" value="1"/>
</dbReference>
<dbReference type="SMART" id="SM00388">
    <property type="entry name" value="HisKA"/>
    <property type="match status" value="1"/>
</dbReference>
<dbReference type="GO" id="GO:0004721">
    <property type="term" value="F:phosphoprotein phosphatase activity"/>
    <property type="evidence" value="ECO:0007669"/>
    <property type="project" value="TreeGrafter"/>
</dbReference>
<dbReference type="SUPFAM" id="SSF55785">
    <property type="entry name" value="PYP-like sensor domain (PAS domain)"/>
    <property type="match status" value="1"/>
</dbReference>
<dbReference type="FunFam" id="1.10.287.130:FF:000008">
    <property type="entry name" value="Two-component sensor histidine kinase"/>
    <property type="match status" value="1"/>
</dbReference>
<evidence type="ECO:0000256" key="8">
    <source>
        <dbReference type="ARBA" id="ARBA00022777"/>
    </source>
</evidence>
<evidence type="ECO:0000256" key="7">
    <source>
        <dbReference type="ARBA" id="ARBA00022741"/>
    </source>
</evidence>
<feature type="transmembrane region" description="Helical" evidence="13">
    <location>
        <begin position="151"/>
        <end position="170"/>
    </location>
</feature>
<evidence type="ECO:0000256" key="10">
    <source>
        <dbReference type="ARBA" id="ARBA00023012"/>
    </source>
</evidence>
<evidence type="ECO:0000256" key="11">
    <source>
        <dbReference type="ARBA" id="ARBA00023136"/>
    </source>
</evidence>
<dbReference type="InterPro" id="IPR000014">
    <property type="entry name" value="PAS"/>
</dbReference>
<dbReference type="PRINTS" id="PR00344">
    <property type="entry name" value="BCTRLSENSOR"/>
</dbReference>
<dbReference type="Proteomes" id="UP000886817">
    <property type="component" value="Unassembled WGS sequence"/>
</dbReference>
<dbReference type="InterPro" id="IPR036097">
    <property type="entry name" value="HisK_dim/P_sf"/>
</dbReference>
<dbReference type="NCBIfam" id="TIGR00229">
    <property type="entry name" value="sensory_box"/>
    <property type="match status" value="1"/>
</dbReference>
<dbReference type="SUPFAM" id="SSF47384">
    <property type="entry name" value="Homodimeric domain of signal transducing histidine kinase"/>
    <property type="match status" value="1"/>
</dbReference>
<dbReference type="SUPFAM" id="SSF55874">
    <property type="entry name" value="ATPase domain of HSP90 chaperone/DNA topoisomerase II/histidine kinase"/>
    <property type="match status" value="1"/>
</dbReference>
<organism evidence="15 16">
    <name type="scientific">Candidatus Blautia gallistercoris</name>
    <dbReference type="NCBI Taxonomy" id="2838490"/>
    <lineage>
        <taxon>Bacteria</taxon>
        <taxon>Bacillati</taxon>
        <taxon>Bacillota</taxon>
        <taxon>Clostridia</taxon>
        <taxon>Lachnospirales</taxon>
        <taxon>Lachnospiraceae</taxon>
        <taxon>Blautia</taxon>
    </lineage>
</organism>
<dbReference type="InterPro" id="IPR036890">
    <property type="entry name" value="HATPase_C_sf"/>
</dbReference>
<feature type="transmembrane region" description="Helical" evidence="13">
    <location>
        <begin position="6"/>
        <end position="29"/>
    </location>
</feature>
<dbReference type="InterPro" id="IPR003661">
    <property type="entry name" value="HisK_dim/P_dom"/>
</dbReference>
<dbReference type="PANTHER" id="PTHR45453:SF1">
    <property type="entry name" value="PHOSPHATE REGULON SENSOR PROTEIN PHOR"/>
    <property type="match status" value="1"/>
</dbReference>
<dbReference type="EC" id="2.7.13.3" evidence="3"/>
<keyword evidence="6" id="KW-0808">Transferase</keyword>
<keyword evidence="13" id="KW-0812">Transmembrane</keyword>
<dbReference type="AlphaFoldDB" id="A0A9D1WHK5"/>
<evidence type="ECO:0000259" key="14">
    <source>
        <dbReference type="PROSITE" id="PS50109"/>
    </source>
</evidence>
<dbReference type="PROSITE" id="PS50109">
    <property type="entry name" value="HIS_KIN"/>
    <property type="match status" value="1"/>
</dbReference>
<comment type="caution">
    <text evidence="15">The sequence shown here is derived from an EMBL/GenBank/DDBJ whole genome shotgun (WGS) entry which is preliminary data.</text>
</comment>
<dbReference type="CDD" id="cd00075">
    <property type="entry name" value="HATPase"/>
    <property type="match status" value="1"/>
</dbReference>
<dbReference type="EMBL" id="DXEX01000115">
    <property type="protein sequence ID" value="HIX59053.1"/>
    <property type="molecule type" value="Genomic_DNA"/>
</dbReference>
<name>A0A9D1WHK5_9FIRM</name>
<evidence type="ECO:0000256" key="13">
    <source>
        <dbReference type="SAM" id="Phobius"/>
    </source>
</evidence>
<dbReference type="GO" id="GO:0005886">
    <property type="term" value="C:plasma membrane"/>
    <property type="evidence" value="ECO:0007669"/>
    <property type="project" value="UniProtKB-SubCell"/>
</dbReference>
<keyword evidence="12" id="KW-0175">Coiled coil</keyword>
<evidence type="ECO:0000313" key="15">
    <source>
        <dbReference type="EMBL" id="HIX59053.1"/>
    </source>
</evidence>
<proteinExistence type="predicted"/>
<dbReference type="InterPro" id="IPR005467">
    <property type="entry name" value="His_kinase_dom"/>
</dbReference>
<accession>A0A9D1WHK5</accession>